<evidence type="ECO:0000313" key="2">
    <source>
        <dbReference type="EMBL" id="MCW1925103.1"/>
    </source>
</evidence>
<evidence type="ECO:0000313" key="3">
    <source>
        <dbReference type="Proteomes" id="UP001320876"/>
    </source>
</evidence>
<feature type="chain" id="PRO_5047136677" description="SLA1 homology domain-containing protein" evidence="1">
    <location>
        <begin position="23"/>
        <end position="300"/>
    </location>
</feature>
<accession>A0ABT3GNK9</accession>
<reference evidence="2 3" key="1">
    <citation type="submission" date="2022-10" db="EMBL/GenBank/DDBJ databases">
        <title>Luteolibacter arcticus strain CCTCC AB 2014275, whole genome shotgun sequencing project.</title>
        <authorList>
            <person name="Zhao G."/>
            <person name="Shen L."/>
        </authorList>
    </citation>
    <scope>NUCLEOTIDE SEQUENCE [LARGE SCALE GENOMIC DNA]</scope>
    <source>
        <strain evidence="2 3">CCTCC AB 2014275</strain>
    </source>
</reference>
<dbReference type="RefSeq" id="WP_264489211.1">
    <property type="nucleotide sequence ID" value="NZ_JAPDDT010000012.1"/>
</dbReference>
<feature type="signal peptide" evidence="1">
    <location>
        <begin position="1"/>
        <end position="22"/>
    </location>
</feature>
<dbReference type="EMBL" id="JAPDDT010000012">
    <property type="protein sequence ID" value="MCW1925103.1"/>
    <property type="molecule type" value="Genomic_DNA"/>
</dbReference>
<comment type="caution">
    <text evidence="2">The sequence shown here is derived from an EMBL/GenBank/DDBJ whole genome shotgun (WGS) entry which is preliminary data.</text>
</comment>
<name>A0ABT3GNK9_9BACT</name>
<organism evidence="2 3">
    <name type="scientific">Luteolibacter arcticus</name>
    <dbReference type="NCBI Taxonomy" id="1581411"/>
    <lineage>
        <taxon>Bacteria</taxon>
        <taxon>Pseudomonadati</taxon>
        <taxon>Verrucomicrobiota</taxon>
        <taxon>Verrucomicrobiia</taxon>
        <taxon>Verrucomicrobiales</taxon>
        <taxon>Verrucomicrobiaceae</taxon>
        <taxon>Luteolibacter</taxon>
    </lineage>
</organism>
<keyword evidence="1" id="KW-0732">Signal</keyword>
<keyword evidence="3" id="KW-1185">Reference proteome</keyword>
<protein>
    <recommendedName>
        <fullName evidence="4">SLA1 homology domain-containing protein</fullName>
    </recommendedName>
</protein>
<evidence type="ECO:0000256" key="1">
    <source>
        <dbReference type="SAM" id="SignalP"/>
    </source>
</evidence>
<sequence>MKTFLPPFLIVAAMLAAGVAVGQEAKAEPSRAWTVAKTGKANPGTLVSKSPDNASIVVKMADGREVTVKTADLIQADRDYVAKWTSPVAAPKGIVRGRSNPLAQAEGGKSRVMEDLRSVLSKYGTPKEDTDPHPDALIYKGPAWYDGGPQITIPYLMPMDQALALLVKRPGPASRRPAVAPGFPPGMEVHEYDIRSGVFNRMFIIVDQAQQVVALQAKSENKNDPAIPTQQWKEEQMPMSSTSDFIEPKTGGARVHVLDMRAKQKRIVIDLEAKGETLLLLPQPMINLCLFHIGEDLRKR</sequence>
<dbReference type="Proteomes" id="UP001320876">
    <property type="component" value="Unassembled WGS sequence"/>
</dbReference>
<gene>
    <name evidence="2" type="ORF">OKA05_21255</name>
</gene>
<proteinExistence type="predicted"/>
<evidence type="ECO:0008006" key="4">
    <source>
        <dbReference type="Google" id="ProtNLM"/>
    </source>
</evidence>